<evidence type="ECO:0000313" key="7">
    <source>
        <dbReference type="Proteomes" id="UP000243515"/>
    </source>
</evidence>
<dbReference type="CDD" id="cd00833">
    <property type="entry name" value="PKS"/>
    <property type="match status" value="1"/>
</dbReference>
<organism evidence="6 7">
    <name type="scientific">Elaphomyces granulatus</name>
    <dbReference type="NCBI Taxonomy" id="519963"/>
    <lineage>
        <taxon>Eukaryota</taxon>
        <taxon>Fungi</taxon>
        <taxon>Dikarya</taxon>
        <taxon>Ascomycota</taxon>
        <taxon>Pezizomycotina</taxon>
        <taxon>Eurotiomycetes</taxon>
        <taxon>Eurotiomycetidae</taxon>
        <taxon>Eurotiales</taxon>
        <taxon>Elaphomycetaceae</taxon>
        <taxon>Elaphomyces</taxon>
    </lineage>
</organism>
<name>A0A232LQE1_9EURO</name>
<dbReference type="InterPro" id="IPR014031">
    <property type="entry name" value="Ketoacyl_synth_C"/>
</dbReference>
<dbReference type="GO" id="GO:0006633">
    <property type="term" value="P:fatty acid biosynthetic process"/>
    <property type="evidence" value="ECO:0007669"/>
    <property type="project" value="TreeGrafter"/>
</dbReference>
<evidence type="ECO:0000256" key="4">
    <source>
        <dbReference type="SAM" id="MobiDB-lite"/>
    </source>
</evidence>
<keyword evidence="1" id="KW-0596">Phosphopantetheine</keyword>
<dbReference type="EMBL" id="NPHW01005835">
    <property type="protein sequence ID" value="OXV06376.1"/>
    <property type="molecule type" value="Genomic_DNA"/>
</dbReference>
<evidence type="ECO:0000256" key="1">
    <source>
        <dbReference type="ARBA" id="ARBA00022450"/>
    </source>
</evidence>
<sequence length="213" mass="22919">MNMLSHTSKSYSFDHRANGYSRGEGFGVLVLKRLKDALRDGNTIRAIIRSTGSNQDGHTPGITMPSSTSQEVLIRETYEKAGLSMEPTRYFEAHGTGTPVGDPLEATALGAAFRKTRTSDDSLIVGAVKSNIGHLEGAAGIAGVIKAILVLEKGVIPPNTNFEKLNPKIDAEFLRIKVINFNKYPLQSSIIDMTIVSPRSNTVAGKWAASCLS</sequence>
<gene>
    <name evidence="6" type="ORF">Egran_05856</name>
</gene>
<accession>A0A232LQE1</accession>
<dbReference type="OrthoDB" id="329835at2759"/>
<dbReference type="Pfam" id="PF00109">
    <property type="entry name" value="ketoacyl-synt"/>
    <property type="match status" value="1"/>
</dbReference>
<comment type="similarity">
    <text evidence="3">Belongs to the thiolase-like superfamily. Beta-ketoacyl-ACP synthases family.</text>
</comment>
<dbReference type="InterPro" id="IPR020841">
    <property type="entry name" value="PKS_Beta-ketoAc_synthase_dom"/>
</dbReference>
<dbReference type="GO" id="GO:0044550">
    <property type="term" value="P:secondary metabolite biosynthetic process"/>
    <property type="evidence" value="ECO:0007669"/>
    <property type="project" value="TreeGrafter"/>
</dbReference>
<keyword evidence="7" id="KW-1185">Reference proteome</keyword>
<dbReference type="Gene3D" id="3.40.47.10">
    <property type="match status" value="1"/>
</dbReference>
<dbReference type="Pfam" id="PF02801">
    <property type="entry name" value="Ketoacyl-synt_C"/>
    <property type="match status" value="1"/>
</dbReference>
<proteinExistence type="inferred from homology"/>
<dbReference type="AlphaFoldDB" id="A0A232LQE1"/>
<feature type="domain" description="Ketosynthase family 3 (KS3)" evidence="5">
    <location>
        <begin position="1"/>
        <end position="197"/>
    </location>
</feature>
<reference evidence="6 7" key="1">
    <citation type="journal article" date="2015" name="Environ. Microbiol.">
        <title>Metagenome sequence of Elaphomyces granulatus from sporocarp tissue reveals Ascomycota ectomycorrhizal fingerprints of genome expansion and a Proteobacteria-rich microbiome.</title>
        <authorList>
            <person name="Quandt C.A."/>
            <person name="Kohler A."/>
            <person name="Hesse C.N."/>
            <person name="Sharpton T.J."/>
            <person name="Martin F."/>
            <person name="Spatafora J.W."/>
        </authorList>
    </citation>
    <scope>NUCLEOTIDE SEQUENCE [LARGE SCALE GENOMIC DNA]</scope>
    <source>
        <strain evidence="6 7">OSC145934</strain>
    </source>
</reference>
<keyword evidence="2" id="KW-0597">Phosphoprotein</keyword>
<comment type="caution">
    <text evidence="6">The sequence shown here is derived from an EMBL/GenBank/DDBJ whole genome shotgun (WGS) entry which is preliminary data.</text>
</comment>
<dbReference type="InterPro" id="IPR016039">
    <property type="entry name" value="Thiolase-like"/>
</dbReference>
<dbReference type="PROSITE" id="PS52004">
    <property type="entry name" value="KS3_2"/>
    <property type="match status" value="1"/>
</dbReference>
<dbReference type="Proteomes" id="UP000243515">
    <property type="component" value="Unassembled WGS sequence"/>
</dbReference>
<evidence type="ECO:0000313" key="6">
    <source>
        <dbReference type="EMBL" id="OXV06376.1"/>
    </source>
</evidence>
<dbReference type="GO" id="GO:0004312">
    <property type="term" value="F:fatty acid synthase activity"/>
    <property type="evidence" value="ECO:0007669"/>
    <property type="project" value="TreeGrafter"/>
</dbReference>
<dbReference type="InterPro" id="IPR014030">
    <property type="entry name" value="Ketoacyl_synth_N"/>
</dbReference>
<keyword evidence="3" id="KW-0808">Transferase</keyword>
<dbReference type="InterPro" id="IPR050091">
    <property type="entry name" value="PKS_NRPS_Biosynth_Enz"/>
</dbReference>
<evidence type="ECO:0000256" key="2">
    <source>
        <dbReference type="ARBA" id="ARBA00022553"/>
    </source>
</evidence>
<evidence type="ECO:0000256" key="3">
    <source>
        <dbReference type="RuleBase" id="RU003694"/>
    </source>
</evidence>
<feature type="region of interest" description="Disordered" evidence="4">
    <location>
        <begin position="50"/>
        <end position="69"/>
    </location>
</feature>
<evidence type="ECO:0000259" key="5">
    <source>
        <dbReference type="PROSITE" id="PS52004"/>
    </source>
</evidence>
<dbReference type="SUPFAM" id="SSF53901">
    <property type="entry name" value="Thiolase-like"/>
    <property type="match status" value="1"/>
</dbReference>
<dbReference type="PANTHER" id="PTHR43775:SF29">
    <property type="entry name" value="ASPERFURANONE POLYKETIDE SYNTHASE AFOG-RELATED"/>
    <property type="match status" value="1"/>
</dbReference>
<dbReference type="SMART" id="SM00825">
    <property type="entry name" value="PKS_KS"/>
    <property type="match status" value="1"/>
</dbReference>
<protein>
    <recommendedName>
        <fullName evidence="5">Ketosynthase family 3 (KS3) domain-containing protein</fullName>
    </recommendedName>
</protein>
<dbReference type="PANTHER" id="PTHR43775">
    <property type="entry name" value="FATTY ACID SYNTHASE"/>
    <property type="match status" value="1"/>
</dbReference>